<evidence type="ECO:0000256" key="4">
    <source>
        <dbReference type="ARBA" id="ARBA00023026"/>
    </source>
</evidence>
<comment type="caution">
    <text evidence="8">The sequence shown here is derived from an EMBL/GenBank/DDBJ whole genome shotgun (WGS) entry which is preliminary data.</text>
</comment>
<feature type="signal peptide" evidence="6">
    <location>
        <begin position="1"/>
        <end position="17"/>
    </location>
</feature>
<feature type="region of interest" description="Disordered" evidence="5">
    <location>
        <begin position="1380"/>
        <end position="1412"/>
    </location>
</feature>
<comment type="subcellular location">
    <subcellularLocation>
        <location evidence="1">Secreted</location>
    </subcellularLocation>
</comment>
<feature type="chain" id="PRO_5045415775" evidence="6">
    <location>
        <begin position="18"/>
        <end position="1870"/>
    </location>
</feature>
<keyword evidence="9" id="KW-1185">Reference proteome</keyword>
<dbReference type="EMBL" id="JBHLZU010000009">
    <property type="protein sequence ID" value="MFB9904405.1"/>
    <property type="molecule type" value="Genomic_DNA"/>
</dbReference>
<keyword evidence="2" id="KW-0964">Secreted</keyword>
<feature type="compositionally biased region" description="Basic and acidic residues" evidence="5">
    <location>
        <begin position="1858"/>
        <end position="1870"/>
    </location>
</feature>
<dbReference type="InterPro" id="IPR003284">
    <property type="entry name" value="Sal_SpvB"/>
</dbReference>
<dbReference type="Pfam" id="PF05593">
    <property type="entry name" value="RHS_repeat"/>
    <property type="match status" value="2"/>
</dbReference>
<feature type="region of interest" description="Disordered" evidence="5">
    <location>
        <begin position="1812"/>
        <end position="1870"/>
    </location>
</feature>
<feature type="compositionally biased region" description="Low complexity" evidence="5">
    <location>
        <begin position="1"/>
        <end position="21"/>
    </location>
</feature>
<dbReference type="InterPro" id="IPR006530">
    <property type="entry name" value="YD"/>
</dbReference>
<evidence type="ECO:0000313" key="8">
    <source>
        <dbReference type="EMBL" id="MFB9904405.1"/>
    </source>
</evidence>
<feature type="region of interest" description="Disordered" evidence="5">
    <location>
        <begin position="997"/>
        <end position="1018"/>
    </location>
</feature>
<feature type="region of interest" description="Disordered" evidence="5">
    <location>
        <begin position="590"/>
        <end position="610"/>
    </location>
</feature>
<name>A0ABV5ZU38_9PSEU</name>
<evidence type="ECO:0000256" key="2">
    <source>
        <dbReference type="ARBA" id="ARBA00022525"/>
    </source>
</evidence>
<evidence type="ECO:0000259" key="7">
    <source>
        <dbReference type="Pfam" id="PF25023"/>
    </source>
</evidence>
<dbReference type="Pfam" id="PF03534">
    <property type="entry name" value="SpvB"/>
    <property type="match status" value="1"/>
</dbReference>
<keyword evidence="3" id="KW-0677">Repeat</keyword>
<dbReference type="Pfam" id="PF25023">
    <property type="entry name" value="TEN_YD-shell"/>
    <property type="match status" value="1"/>
</dbReference>
<keyword evidence="6" id="KW-0732">Signal</keyword>
<proteinExistence type="predicted"/>
<dbReference type="Gene3D" id="2.180.10.10">
    <property type="entry name" value="RHS repeat-associated core"/>
    <property type="match status" value="2"/>
</dbReference>
<protein>
    <submittedName>
        <fullName evidence="8">RHS repeat-associated core domain-containing protein</fullName>
    </submittedName>
</protein>
<feature type="compositionally biased region" description="Polar residues" evidence="5">
    <location>
        <begin position="107"/>
        <end position="124"/>
    </location>
</feature>
<feature type="compositionally biased region" description="Basic and acidic residues" evidence="5">
    <location>
        <begin position="997"/>
        <end position="1009"/>
    </location>
</feature>
<evidence type="ECO:0000313" key="9">
    <source>
        <dbReference type="Proteomes" id="UP001589693"/>
    </source>
</evidence>
<reference evidence="8 9" key="1">
    <citation type="submission" date="2024-09" db="EMBL/GenBank/DDBJ databases">
        <authorList>
            <person name="Sun Q."/>
            <person name="Mori K."/>
        </authorList>
    </citation>
    <scope>NUCLEOTIDE SEQUENCE [LARGE SCALE GENOMIC DNA]</scope>
    <source>
        <strain evidence="8 9">TBRC 7907</strain>
    </source>
</reference>
<evidence type="ECO:0000256" key="3">
    <source>
        <dbReference type="ARBA" id="ARBA00022737"/>
    </source>
</evidence>
<dbReference type="Proteomes" id="UP001589693">
    <property type="component" value="Unassembled WGS sequence"/>
</dbReference>
<dbReference type="PANTHER" id="PTHR32305">
    <property type="match status" value="1"/>
</dbReference>
<dbReference type="InterPro" id="IPR056823">
    <property type="entry name" value="TEN-like_YD-shell"/>
</dbReference>
<organism evidence="8 9">
    <name type="scientific">Allokutzneria oryzae</name>
    <dbReference type="NCBI Taxonomy" id="1378989"/>
    <lineage>
        <taxon>Bacteria</taxon>
        <taxon>Bacillati</taxon>
        <taxon>Actinomycetota</taxon>
        <taxon>Actinomycetes</taxon>
        <taxon>Pseudonocardiales</taxon>
        <taxon>Pseudonocardiaceae</taxon>
        <taxon>Allokutzneria</taxon>
    </lineage>
</organism>
<gene>
    <name evidence="8" type="ORF">ACFFQA_10705</name>
</gene>
<feature type="region of interest" description="Disordered" evidence="5">
    <location>
        <begin position="1080"/>
        <end position="1100"/>
    </location>
</feature>
<keyword evidence="4" id="KW-0843">Virulence</keyword>
<evidence type="ECO:0000256" key="1">
    <source>
        <dbReference type="ARBA" id="ARBA00004613"/>
    </source>
</evidence>
<feature type="compositionally biased region" description="Polar residues" evidence="5">
    <location>
        <begin position="44"/>
        <end position="54"/>
    </location>
</feature>
<dbReference type="RefSeq" id="WP_377851604.1">
    <property type="nucleotide sequence ID" value="NZ_JBHLZU010000009.1"/>
</dbReference>
<dbReference type="InterPro" id="IPR050708">
    <property type="entry name" value="T6SS_VgrG/RHS"/>
</dbReference>
<dbReference type="PANTHER" id="PTHR32305:SF17">
    <property type="entry name" value="TRNA NUCLEASE WAPA"/>
    <property type="match status" value="1"/>
</dbReference>
<evidence type="ECO:0000256" key="5">
    <source>
        <dbReference type="SAM" id="MobiDB-lite"/>
    </source>
</evidence>
<feature type="region of interest" description="Disordered" evidence="5">
    <location>
        <begin position="1"/>
        <end position="78"/>
    </location>
</feature>
<dbReference type="InterPro" id="IPR031325">
    <property type="entry name" value="RHS_repeat"/>
</dbReference>
<dbReference type="NCBIfam" id="TIGR01643">
    <property type="entry name" value="YD_repeat_2x"/>
    <property type="match status" value="3"/>
</dbReference>
<evidence type="ECO:0000256" key="6">
    <source>
        <dbReference type="SAM" id="SignalP"/>
    </source>
</evidence>
<feature type="compositionally biased region" description="Polar residues" evidence="5">
    <location>
        <begin position="1387"/>
        <end position="1402"/>
    </location>
</feature>
<feature type="region of interest" description="Disordered" evidence="5">
    <location>
        <begin position="93"/>
        <end position="124"/>
    </location>
</feature>
<accession>A0ABV5ZU38</accession>
<dbReference type="NCBIfam" id="TIGR03696">
    <property type="entry name" value="Rhs_assc_core"/>
    <property type="match status" value="1"/>
</dbReference>
<sequence>MLTSSVLTATLAAPALAAGPSVPLPSTPSTPVSEQKMGSRAPDQASTNALQGDQPSGAAPEGGGTPTATPLSPSASWDVSAHTGDFTWSYPLRVPPSPGGHEPDLSLSYSSSGVDGRTSATNNQASWVGDGWELSAGFVERRYGACADDKAGGTTPPKESGDLCWRSDNAIATYAGGNGPLIRDDKTGEWRAESDNGSRIERLTGAGNGDNDGEHWRITTVDGTQYLFGSRSDAASTWTVPVFGDDASEPCHGASFGASMCTQAWRWNLDKVIDRHGNVINYNYSPETNSYGANNKDAAVQYVRGGTLKTVEYGMRDGQPQPTGRVEFTTADRCVPGSDCKPEKKDNWPDVPWDTKCEGSTCKDKHSPSFWSTKRLDSITTKVWNGSSFSDVDKWVLEQQYPAPGDGEKAALWLKGITHTGLAGTPVTLPQVTFEGTKMPNRVNKSDGVGPLLRYRITGVVSESGGVTTVRYARPDCVDGVSMPVNPETNTLRCFPAKWAKKDFSERTDYFHKYVVEEVVQSDRISANTEQVSGYTYLDGAAWAYDDSEFTKEEHRTWNEFRGFRRVHVRQGKPGDPSGPVTLTEKRFYRGMNGDKQPGGTRTAKVPDSEGVERVDDKWLRGLEYETQIRDGDAVVEKTLSTPVAQGPTATRGTLKAYIVGLGTETTYTTLAGGGRLTTRTVTTYDDRGQPITTDDLGDIATATDDKCTRTTYARNTERWLLTSVARVETVAVACGTAPVFPRDAITDTRNAFDGKAFGETPVTGDVTKSEVLKDRPASGPVYAPGSTTGYDAYGRVTSSADALGRTTTTRYTPGTGLAKDVVVTNPLGHATTTTVEPFFGQPTVVVDPNGRKTETAYDALGRKTEVWLPNRAKKDGVRGSAWFSYNYRKDAPTVVTTTSIGPNGNFTSGNEIYDGLLRLRQAQMPAPGGGRLIVDTRYDSQGRIYKSTMPYFNDSAVDDKLLLASDTDIAMHTVLEFDGAGRRTAAITKVGATEKSRTTTKYEGDRKHVTPPQGGTATTTVVDARGQAVELRQYHGAAQTSPYDTTKYTWTAAGRLATVVEPAGSTRRYTYDLRGRKVTEENPDRGTTKASYDDAGQTVSTTDARGTTLTFDYDALGRKTKLSSGATTLAEWTYDTVAYGKGLPAGDTRYVDGNAYKTQIVGYNASNKPLGTTVTIPASEQTLAGSYTTHARYNPDGSLAGTTFPAIGDLPSESVMHTYDDLGKATTTSAGADGTTTELVTDTQYTRYGELARTQLGETGKRVWLSRYYDTNTRRLARTIVDAEVPNPKQNDTNYTYDPSGNIKSIVDGPDAQCFRMDHLQRLTDAWTPGNGCEADPSTAALSGPAPYWHSYTYDKAGNRLTETQHAAGGDTVRTAAFPAPGGSHQVKSVETKTPSGTKTDTFGYDASGNTVTRNGQRLDWDAEGRTTRVTEGDKVTEFVHDAGGDRLIRRDPVGITLYLDGQELQLVKATGKLQATRYYQHGGTAVAMRDASGLTWLAGDHQGTAQIAVKSGDLSVIRRKQLPFGGPRDTAEFPGEKGFVGGTEDASTGLVQLGARAYDAALGRFLSVDPIMDATDPQQMHGYTYANNSPITKLDPTGLLWKWLEDLGDTMGDKLAEAGNWIAENKSWISVGIGIVGMLPVVGTGAGLVLFAASTALGAWDTVEAIEKGDAQQTSLGVLGLAMGGAGQAFKLATKGAVAAKDAVTTANFLSDSGGVTVGATAAQLADENARRKKQAEEWARLNGYRPTYMGPTPKPVPFVPYHPPTDIGCIVSGAGAGPQVLVSCARSDVVRPLNSKACVTVWSPQCGKGRKLPPVKLGPQKPKKNKSTFYDRSGNEVRDARSMPSDGKYQTGDGMWHRSDGRGRPYF</sequence>
<dbReference type="InterPro" id="IPR022385">
    <property type="entry name" value="Rhs_assc_core"/>
</dbReference>
<feature type="domain" description="Teneurin-like YD-shell" evidence="7">
    <location>
        <begin position="1352"/>
        <end position="1593"/>
    </location>
</feature>